<protein>
    <recommendedName>
        <fullName evidence="3">Transposase</fullName>
    </recommendedName>
</protein>
<dbReference type="Proteomes" id="UP001454036">
    <property type="component" value="Unassembled WGS sequence"/>
</dbReference>
<gene>
    <name evidence="1" type="ORF">LIER_37250</name>
</gene>
<proteinExistence type="predicted"/>
<dbReference type="AlphaFoldDB" id="A0AAV3PJ02"/>
<dbReference type="EMBL" id="BAABME010017751">
    <property type="protein sequence ID" value="GAA0151223.1"/>
    <property type="molecule type" value="Genomic_DNA"/>
</dbReference>
<organism evidence="1 2">
    <name type="scientific">Lithospermum erythrorhizon</name>
    <name type="common">Purple gromwell</name>
    <name type="synonym">Lithospermum officinale var. erythrorhizon</name>
    <dbReference type="NCBI Taxonomy" id="34254"/>
    <lineage>
        <taxon>Eukaryota</taxon>
        <taxon>Viridiplantae</taxon>
        <taxon>Streptophyta</taxon>
        <taxon>Embryophyta</taxon>
        <taxon>Tracheophyta</taxon>
        <taxon>Spermatophyta</taxon>
        <taxon>Magnoliopsida</taxon>
        <taxon>eudicotyledons</taxon>
        <taxon>Gunneridae</taxon>
        <taxon>Pentapetalae</taxon>
        <taxon>asterids</taxon>
        <taxon>lamiids</taxon>
        <taxon>Boraginales</taxon>
        <taxon>Boraginaceae</taxon>
        <taxon>Boraginoideae</taxon>
        <taxon>Lithospermeae</taxon>
        <taxon>Lithospermum</taxon>
    </lineage>
</organism>
<evidence type="ECO:0008006" key="3">
    <source>
        <dbReference type="Google" id="ProtNLM"/>
    </source>
</evidence>
<sequence length="105" mass="12168">MEKLRCIYLQNGFFDGYEQWVYHGEEIHEYPNVVTSEYGGGSSNVNDEHNNEFVNMVEDVLGIHDNNNDDNHIDEDPNVTAEEYYRLLEEANEPLCDGCTTFTKL</sequence>
<name>A0AAV3PJ02_LITER</name>
<reference evidence="1 2" key="1">
    <citation type="submission" date="2024-01" db="EMBL/GenBank/DDBJ databases">
        <title>The complete chloroplast genome sequence of Lithospermum erythrorhizon: insights into the phylogenetic relationship among Boraginaceae species and the maternal lineages of purple gromwells.</title>
        <authorList>
            <person name="Okada T."/>
            <person name="Watanabe K."/>
        </authorList>
    </citation>
    <scope>NUCLEOTIDE SEQUENCE [LARGE SCALE GENOMIC DNA]</scope>
</reference>
<comment type="caution">
    <text evidence="1">The sequence shown here is derived from an EMBL/GenBank/DDBJ whole genome shotgun (WGS) entry which is preliminary data.</text>
</comment>
<evidence type="ECO:0000313" key="2">
    <source>
        <dbReference type="Proteomes" id="UP001454036"/>
    </source>
</evidence>
<keyword evidence="2" id="KW-1185">Reference proteome</keyword>
<evidence type="ECO:0000313" key="1">
    <source>
        <dbReference type="EMBL" id="GAA0151223.1"/>
    </source>
</evidence>
<accession>A0AAV3PJ02</accession>